<evidence type="ECO:0000256" key="1">
    <source>
        <dbReference type="SAM" id="MobiDB-lite"/>
    </source>
</evidence>
<feature type="compositionally biased region" description="Gly residues" evidence="1">
    <location>
        <begin position="233"/>
        <end position="242"/>
    </location>
</feature>
<keyword evidence="4" id="KW-1185">Reference proteome</keyword>
<keyword evidence="2" id="KW-1133">Transmembrane helix</keyword>
<evidence type="ECO:0000256" key="2">
    <source>
        <dbReference type="SAM" id="Phobius"/>
    </source>
</evidence>
<evidence type="ECO:0000313" key="4">
    <source>
        <dbReference type="Proteomes" id="UP001239445"/>
    </source>
</evidence>
<feature type="region of interest" description="Disordered" evidence="1">
    <location>
        <begin position="233"/>
        <end position="252"/>
    </location>
</feature>
<name>A0AAJ0BBF5_9PEZI</name>
<dbReference type="Proteomes" id="UP001239445">
    <property type="component" value="Unassembled WGS sequence"/>
</dbReference>
<evidence type="ECO:0000313" key="3">
    <source>
        <dbReference type="EMBL" id="KAK1753963.1"/>
    </source>
</evidence>
<dbReference type="AlphaFoldDB" id="A0AAJ0BBF5"/>
<organism evidence="3 4">
    <name type="scientific">Echria macrotheca</name>
    <dbReference type="NCBI Taxonomy" id="438768"/>
    <lineage>
        <taxon>Eukaryota</taxon>
        <taxon>Fungi</taxon>
        <taxon>Dikarya</taxon>
        <taxon>Ascomycota</taxon>
        <taxon>Pezizomycotina</taxon>
        <taxon>Sordariomycetes</taxon>
        <taxon>Sordariomycetidae</taxon>
        <taxon>Sordariales</taxon>
        <taxon>Schizotheciaceae</taxon>
        <taxon>Echria</taxon>
    </lineage>
</organism>
<proteinExistence type="predicted"/>
<accession>A0AAJ0BBF5</accession>
<gene>
    <name evidence="3" type="ORF">QBC47DRAFT_423773</name>
</gene>
<comment type="caution">
    <text evidence="3">The sequence shown here is derived from an EMBL/GenBank/DDBJ whole genome shotgun (WGS) entry which is preliminary data.</text>
</comment>
<keyword evidence="2" id="KW-0812">Transmembrane</keyword>
<protein>
    <submittedName>
        <fullName evidence="3">Uncharacterized protein</fullName>
    </submittedName>
</protein>
<keyword evidence="2" id="KW-0472">Membrane</keyword>
<feature type="transmembrane region" description="Helical" evidence="2">
    <location>
        <begin position="177"/>
        <end position="200"/>
    </location>
</feature>
<sequence>MTQAQQDDENIVLYVQRSLEEEEEFHFLRHEFLQKINITNLGVKLVRLKSRIQKNQKAGEEDLETLQKYLEDYTTARRNYRYLHGHKEMNKSELRTRKLLPSRFFQCRYDFNDPFHPHYAFFKNDDGHIDPLRRIFMKYLPLRLAYSAEERRQRRKEYSEGKEPEYVSKFVDRSVRLLVALIGGLFCLITVSVAVVMFALSLSFGVKASNVETLVSTATYAAVLVVFVGTSTGGSGGEGGTDGASPALSAVG</sequence>
<dbReference type="EMBL" id="MU839836">
    <property type="protein sequence ID" value="KAK1753963.1"/>
    <property type="molecule type" value="Genomic_DNA"/>
</dbReference>
<reference evidence="3" key="1">
    <citation type="submission" date="2023-06" db="EMBL/GenBank/DDBJ databases">
        <title>Genome-scale phylogeny and comparative genomics of the fungal order Sordariales.</title>
        <authorList>
            <consortium name="Lawrence Berkeley National Laboratory"/>
            <person name="Hensen N."/>
            <person name="Bonometti L."/>
            <person name="Westerberg I."/>
            <person name="Brannstrom I.O."/>
            <person name="Guillou S."/>
            <person name="Cros-Aarteil S."/>
            <person name="Calhoun S."/>
            <person name="Haridas S."/>
            <person name="Kuo A."/>
            <person name="Mondo S."/>
            <person name="Pangilinan J."/>
            <person name="Riley R."/>
            <person name="Labutti K."/>
            <person name="Andreopoulos B."/>
            <person name="Lipzen A."/>
            <person name="Chen C."/>
            <person name="Yanf M."/>
            <person name="Daum C."/>
            <person name="Ng V."/>
            <person name="Clum A."/>
            <person name="Steindorff A."/>
            <person name="Ohm R."/>
            <person name="Martin F."/>
            <person name="Silar P."/>
            <person name="Natvig D."/>
            <person name="Lalanne C."/>
            <person name="Gautier V."/>
            <person name="Ament-Velasquez S.L."/>
            <person name="Kruys A."/>
            <person name="Hutchinson M.I."/>
            <person name="Powell A.J."/>
            <person name="Barry K."/>
            <person name="Miller A.N."/>
            <person name="Grigoriev I.V."/>
            <person name="Debuchy R."/>
            <person name="Gladieux P."/>
            <person name="Thoren M.H."/>
            <person name="Johannesson H."/>
        </authorList>
    </citation>
    <scope>NUCLEOTIDE SEQUENCE</scope>
    <source>
        <strain evidence="3">PSN4</strain>
    </source>
</reference>